<organism evidence="1">
    <name type="scientific">Zea mays</name>
    <name type="common">Maize</name>
    <dbReference type="NCBI Taxonomy" id="4577"/>
    <lineage>
        <taxon>Eukaryota</taxon>
        <taxon>Viridiplantae</taxon>
        <taxon>Streptophyta</taxon>
        <taxon>Embryophyta</taxon>
        <taxon>Tracheophyta</taxon>
        <taxon>Spermatophyta</taxon>
        <taxon>Magnoliopsida</taxon>
        <taxon>Liliopsida</taxon>
        <taxon>Poales</taxon>
        <taxon>Poaceae</taxon>
        <taxon>PACMAD clade</taxon>
        <taxon>Panicoideae</taxon>
        <taxon>Andropogonodae</taxon>
        <taxon>Andropogoneae</taxon>
        <taxon>Tripsacinae</taxon>
        <taxon>Zea</taxon>
    </lineage>
</organism>
<sequence length="108" mass="12010">MKAEQGREATDRVSSRASRPFWFDGRWVLSASRSSRLSTRSESAVDTTREELGMRSTVTTLYTVSTSRGTRRQAYRLLPTPPALLCGGGDGGGDLRIHDEQQEWAEGF</sequence>
<accession>C4J6D8</accession>
<dbReference type="EMBL" id="BT086385">
    <property type="protein sequence ID" value="ACR36738.1"/>
    <property type="molecule type" value="mRNA"/>
</dbReference>
<evidence type="ECO:0000313" key="1">
    <source>
        <dbReference type="EMBL" id="ACR36738.1"/>
    </source>
</evidence>
<protein>
    <submittedName>
        <fullName evidence="1">Uncharacterized protein</fullName>
    </submittedName>
</protein>
<proteinExistence type="evidence at transcript level"/>
<dbReference type="AlphaFoldDB" id="C4J6D8"/>
<reference evidence="1" key="1">
    <citation type="journal article" date="2009" name="PLoS Genet.">
        <title>Sequencing, mapping, and analysis of 27,455 maize full-length cDNAs.</title>
        <authorList>
            <person name="Soderlund C."/>
            <person name="Descour A."/>
            <person name="Kudrna D."/>
            <person name="Bomhoff M."/>
            <person name="Boyd L."/>
            <person name="Currie J."/>
            <person name="Angelova A."/>
            <person name="Collura K."/>
            <person name="Wissotski M."/>
            <person name="Ashley E."/>
            <person name="Morrow D."/>
            <person name="Fernandes J."/>
            <person name="Walbot V."/>
            <person name="Yu Y."/>
        </authorList>
    </citation>
    <scope>NUCLEOTIDE SEQUENCE</scope>
    <source>
        <strain evidence="1">B73</strain>
    </source>
</reference>
<reference evidence="1" key="2">
    <citation type="submission" date="2012-06" db="EMBL/GenBank/DDBJ databases">
        <authorList>
            <person name="Yu Y."/>
            <person name="Currie J."/>
            <person name="Lomeli R."/>
            <person name="Angelova A."/>
            <person name="Collura K."/>
            <person name="Wissotski M."/>
            <person name="Campos D."/>
            <person name="Kudrna D."/>
            <person name="Golser W."/>
            <person name="Ashely E."/>
            <person name="Descour A."/>
            <person name="Fernandes J."/>
            <person name="Soderlund C."/>
            <person name="Walbot V."/>
        </authorList>
    </citation>
    <scope>NUCLEOTIDE SEQUENCE</scope>
    <source>
        <strain evidence="1">B73</strain>
    </source>
</reference>
<name>C4J6D8_MAIZE</name>